<evidence type="ECO:0000256" key="3">
    <source>
        <dbReference type="ARBA" id="ARBA00023004"/>
    </source>
</evidence>
<protein>
    <recommendedName>
        <fullName evidence="5">4Fe-4S ferredoxin-type domain-containing protein</fullName>
    </recommendedName>
</protein>
<evidence type="ECO:0000259" key="5">
    <source>
        <dbReference type="PROSITE" id="PS51379"/>
    </source>
</evidence>
<name>A0ABZ3F994_9FIRM</name>
<dbReference type="Gene3D" id="3.30.70.20">
    <property type="match status" value="1"/>
</dbReference>
<evidence type="ECO:0000313" key="7">
    <source>
        <dbReference type="Proteomes" id="UP001477947"/>
    </source>
</evidence>
<dbReference type="InterPro" id="IPR050572">
    <property type="entry name" value="Fe-S_Ferredoxin"/>
</dbReference>
<dbReference type="Proteomes" id="UP001477947">
    <property type="component" value="Chromosome"/>
</dbReference>
<organism evidence="6 7">
    <name type="scientific">Terrisporobacter petrolearius</name>
    <dbReference type="NCBI Taxonomy" id="1460447"/>
    <lineage>
        <taxon>Bacteria</taxon>
        <taxon>Bacillati</taxon>
        <taxon>Bacillota</taxon>
        <taxon>Clostridia</taxon>
        <taxon>Peptostreptococcales</taxon>
        <taxon>Peptostreptococcaceae</taxon>
        <taxon>Terrisporobacter</taxon>
    </lineage>
</organism>
<feature type="domain" description="4Fe-4S ferredoxin-type" evidence="5">
    <location>
        <begin position="35"/>
        <end position="66"/>
    </location>
</feature>
<keyword evidence="4" id="KW-0411">Iron-sulfur</keyword>
<dbReference type="InterPro" id="IPR017896">
    <property type="entry name" value="4Fe4S_Fe-S-bd"/>
</dbReference>
<keyword evidence="7" id="KW-1185">Reference proteome</keyword>
<gene>
    <name evidence="6" type="ORF">TPELB_05970</name>
</gene>
<keyword evidence="3" id="KW-0408">Iron</keyword>
<reference evidence="6 7" key="1">
    <citation type="submission" date="2024-04" db="EMBL/GenBank/DDBJ databases">
        <title>Isolation and characterization of novel acetogenic strains of the genera Terrisporobacter and Acetoanaerobium.</title>
        <authorList>
            <person name="Boeer T."/>
            <person name="Schueler M.A."/>
            <person name="Lueschen A."/>
            <person name="Eysell L."/>
            <person name="Droege J."/>
            <person name="Heinemann M."/>
            <person name="Engelhardt L."/>
            <person name="Basen M."/>
            <person name="Daniel R."/>
        </authorList>
    </citation>
    <scope>NUCLEOTIDE SEQUENCE [LARGE SCALE GENOMIC DNA]</scope>
    <source>
        <strain evidence="6 7">ELB</strain>
    </source>
</reference>
<evidence type="ECO:0000256" key="4">
    <source>
        <dbReference type="ARBA" id="ARBA00023014"/>
    </source>
</evidence>
<dbReference type="PANTHER" id="PTHR43687">
    <property type="entry name" value="ADENYLYLSULFATE REDUCTASE, BETA SUBUNIT"/>
    <property type="match status" value="1"/>
</dbReference>
<feature type="domain" description="4Fe-4S ferredoxin-type" evidence="5">
    <location>
        <begin position="5"/>
        <end position="34"/>
    </location>
</feature>
<sequence length="84" mass="9195">MSKNWYPVINYKKCDACGKCIENCNFGVYKERQDGKPEVIYGEGCIEGCDGCGNLCPNKAIKYRDTRSKGCCGPGCDCKNSGCC</sequence>
<dbReference type="SUPFAM" id="SSF54862">
    <property type="entry name" value="4Fe-4S ferredoxins"/>
    <property type="match status" value="1"/>
</dbReference>
<dbReference type="PANTHER" id="PTHR43687:SF1">
    <property type="entry name" value="FERREDOXIN III"/>
    <property type="match status" value="1"/>
</dbReference>
<dbReference type="EMBL" id="CP154622">
    <property type="protein sequence ID" value="XAM40295.1"/>
    <property type="molecule type" value="Genomic_DNA"/>
</dbReference>
<proteinExistence type="predicted"/>
<accession>A0ABZ3F994</accession>
<keyword evidence="2" id="KW-0479">Metal-binding</keyword>
<evidence type="ECO:0000256" key="1">
    <source>
        <dbReference type="ARBA" id="ARBA00022485"/>
    </source>
</evidence>
<keyword evidence="1" id="KW-0004">4Fe-4S</keyword>
<evidence type="ECO:0000256" key="2">
    <source>
        <dbReference type="ARBA" id="ARBA00022723"/>
    </source>
</evidence>
<dbReference type="PROSITE" id="PS51379">
    <property type="entry name" value="4FE4S_FER_2"/>
    <property type="match status" value="2"/>
</dbReference>
<evidence type="ECO:0000313" key="6">
    <source>
        <dbReference type="EMBL" id="XAM40295.1"/>
    </source>
</evidence>
<dbReference type="Pfam" id="PF13237">
    <property type="entry name" value="Fer4_10"/>
    <property type="match status" value="1"/>
</dbReference>
<dbReference type="RefSeq" id="WP_343338442.1">
    <property type="nucleotide sequence ID" value="NZ_CP154622.1"/>
</dbReference>